<dbReference type="CDD" id="cd04301">
    <property type="entry name" value="NAT_SF"/>
    <property type="match status" value="1"/>
</dbReference>
<dbReference type="SMART" id="SM00881">
    <property type="entry name" value="CoA_binding"/>
    <property type="match status" value="1"/>
</dbReference>
<gene>
    <name evidence="8" type="ORF">BECKLPF1236A_GA0070988_1007110</name>
    <name evidence="9" type="ORF">BECKLPF1236C_GA0070990_1007210</name>
</gene>
<dbReference type="Pfam" id="PF00583">
    <property type="entry name" value="Acetyltransf_1"/>
    <property type="match status" value="1"/>
</dbReference>
<evidence type="ECO:0000313" key="9">
    <source>
        <dbReference type="EMBL" id="VFK28708.1"/>
    </source>
</evidence>
<proteinExistence type="inferred from homology"/>
<dbReference type="EMBL" id="CAADFM010000071">
    <property type="protein sequence ID" value="VFK12465.1"/>
    <property type="molecule type" value="Genomic_DNA"/>
</dbReference>
<dbReference type="FunFam" id="3.30.1490.20:FF:000020">
    <property type="entry name" value="Protein lysine acetyltransferase"/>
    <property type="match status" value="1"/>
</dbReference>
<dbReference type="InterPro" id="IPR003781">
    <property type="entry name" value="CoA-bd"/>
</dbReference>
<dbReference type="InterPro" id="IPR043938">
    <property type="entry name" value="Ligase_CoA_dom"/>
</dbReference>
<dbReference type="Pfam" id="PF13549">
    <property type="entry name" value="ATP-grasp_5"/>
    <property type="match status" value="1"/>
</dbReference>
<evidence type="ECO:0000313" key="8">
    <source>
        <dbReference type="EMBL" id="VFK12465.1"/>
    </source>
</evidence>
<dbReference type="PROSITE" id="PS51186">
    <property type="entry name" value="GNAT"/>
    <property type="match status" value="1"/>
</dbReference>
<dbReference type="Gene3D" id="3.30.470.20">
    <property type="entry name" value="ATP-grasp fold, B domain"/>
    <property type="match status" value="1"/>
</dbReference>
<name>A0A450W612_9GAMM</name>
<feature type="domain" description="ATP-grasp" evidence="6">
    <location>
        <begin position="539"/>
        <end position="575"/>
    </location>
</feature>
<keyword evidence="1" id="KW-0436">Ligase</keyword>
<keyword evidence="3 5" id="KW-0067">ATP-binding</keyword>
<dbReference type="GO" id="GO:0046872">
    <property type="term" value="F:metal ion binding"/>
    <property type="evidence" value="ECO:0007669"/>
    <property type="project" value="InterPro"/>
</dbReference>
<dbReference type="InterPro" id="IPR011761">
    <property type="entry name" value="ATP-grasp"/>
</dbReference>
<reference evidence="8" key="1">
    <citation type="submission" date="2019-02" db="EMBL/GenBank/DDBJ databases">
        <authorList>
            <person name="Gruber-Vodicka R. H."/>
            <person name="Seah K. B. B."/>
        </authorList>
    </citation>
    <scope>NUCLEOTIDE SEQUENCE</scope>
    <source>
        <strain evidence="8">BECK_S312</strain>
        <strain evidence="9">BECK_S426</strain>
    </source>
</reference>
<keyword evidence="8" id="KW-0808">Transferase</keyword>
<dbReference type="PANTHER" id="PTHR43334:SF1">
    <property type="entry name" value="3-HYDROXYPROPIONATE--COA LIGASE [ADP-FORMING]"/>
    <property type="match status" value="1"/>
</dbReference>
<evidence type="ECO:0000256" key="4">
    <source>
        <dbReference type="ARBA" id="ARBA00060888"/>
    </source>
</evidence>
<dbReference type="Pfam" id="PF13607">
    <property type="entry name" value="Succ_CoA_lig"/>
    <property type="match status" value="1"/>
</dbReference>
<dbReference type="InterPro" id="IPR000182">
    <property type="entry name" value="GNAT_dom"/>
</dbReference>
<dbReference type="Gene3D" id="3.40.50.720">
    <property type="entry name" value="NAD(P)-binding Rossmann-like Domain"/>
    <property type="match status" value="1"/>
</dbReference>
<evidence type="ECO:0000256" key="2">
    <source>
        <dbReference type="ARBA" id="ARBA00022741"/>
    </source>
</evidence>
<dbReference type="EMBL" id="CAADFP010000072">
    <property type="protein sequence ID" value="VFK28708.1"/>
    <property type="molecule type" value="Genomic_DNA"/>
</dbReference>
<dbReference type="SUPFAM" id="SSF55729">
    <property type="entry name" value="Acyl-CoA N-acyltransferases (Nat)"/>
    <property type="match status" value="1"/>
</dbReference>
<evidence type="ECO:0000256" key="1">
    <source>
        <dbReference type="ARBA" id="ARBA00022598"/>
    </source>
</evidence>
<evidence type="ECO:0000256" key="5">
    <source>
        <dbReference type="PROSITE-ProRule" id="PRU00409"/>
    </source>
</evidence>
<dbReference type="InterPro" id="IPR051538">
    <property type="entry name" value="Acyl-CoA_Synth/Transferase"/>
</dbReference>
<dbReference type="GO" id="GO:0043758">
    <property type="term" value="F:acetate-CoA ligase (ADP-forming) activity"/>
    <property type="evidence" value="ECO:0007669"/>
    <property type="project" value="InterPro"/>
</dbReference>
<evidence type="ECO:0000259" key="7">
    <source>
        <dbReference type="PROSITE" id="PS51186"/>
    </source>
</evidence>
<dbReference type="InterPro" id="IPR016181">
    <property type="entry name" value="Acyl_CoA_acyltransferase"/>
</dbReference>
<dbReference type="Pfam" id="PF13380">
    <property type="entry name" value="CoA_binding_2"/>
    <property type="match status" value="1"/>
</dbReference>
<dbReference type="PROSITE" id="PS50975">
    <property type="entry name" value="ATP_GRASP"/>
    <property type="match status" value="1"/>
</dbReference>
<dbReference type="SUPFAM" id="SSF52210">
    <property type="entry name" value="Succinyl-CoA synthetase domains"/>
    <property type="match status" value="2"/>
</dbReference>
<dbReference type="PANTHER" id="PTHR43334">
    <property type="entry name" value="ACETATE--COA LIGASE [ADP-FORMING]"/>
    <property type="match status" value="1"/>
</dbReference>
<comment type="similarity">
    <text evidence="4">In the N-terminal section; belongs to the acetate CoA ligase alpha subunit family.</text>
</comment>
<dbReference type="InterPro" id="IPR013815">
    <property type="entry name" value="ATP_grasp_subdomain_1"/>
</dbReference>
<dbReference type="SUPFAM" id="SSF56059">
    <property type="entry name" value="Glutathione synthetase ATP-binding domain-like"/>
    <property type="match status" value="1"/>
</dbReference>
<feature type="domain" description="N-acetyltransferase" evidence="7">
    <location>
        <begin position="783"/>
        <end position="938"/>
    </location>
</feature>
<protein>
    <submittedName>
        <fullName evidence="8">Acetyltransferase</fullName>
    </submittedName>
</protein>
<dbReference type="SUPFAM" id="SSF51735">
    <property type="entry name" value="NAD(P)-binding Rossmann-fold domains"/>
    <property type="match status" value="1"/>
</dbReference>
<dbReference type="Pfam" id="PF19045">
    <property type="entry name" value="Ligase_CoA_2"/>
    <property type="match status" value="1"/>
</dbReference>
<dbReference type="GO" id="GO:0005524">
    <property type="term" value="F:ATP binding"/>
    <property type="evidence" value="ECO:0007669"/>
    <property type="project" value="UniProtKB-UniRule"/>
</dbReference>
<dbReference type="Gene3D" id="3.40.50.261">
    <property type="entry name" value="Succinyl-CoA synthetase domains"/>
    <property type="match status" value="2"/>
</dbReference>
<evidence type="ECO:0000259" key="6">
    <source>
        <dbReference type="PROSITE" id="PS50975"/>
    </source>
</evidence>
<dbReference type="Gene3D" id="3.30.1490.20">
    <property type="entry name" value="ATP-grasp fold, A domain"/>
    <property type="match status" value="1"/>
</dbReference>
<sequence>MFRFGKLGPSSRIGLVLTKHEFHFTDVGSCLVGSRRSFAKYFFMSIVNLDKIFKPHRIALLGGEWRLGAIVLRNLLTAGFQGAIYPIDPRREAVNGVPTYPDIDSLPSPPDVALICTPAEQVPKDVEECARAGVRGIVILSGGFREIGTKGQALEHRIVEVARDFPELRIVGPNSLGFIAPRLGLNASLAVTPPTAGHLAFISESRSLSSAVIDWASETGIGFSYIVSIGNMLNVGFGDLIDYFGTDPNIRAIVLHLQSVESARSFMSAASAFARRKPIVAYKAGHFIESARVAASHTGAMVAEDAVYAAAFERAGVVRVTDFDDIFHVVEVLSGNRMPHGPRLAIIGNAGGPAIIAMDVLLERGGALATFQTETMEKLKEVLPPTAKRENPVYLLNSAPPKRFANATRIALADPNVDGILVIFALQAGIDPKAIAEAVSEVARDARDARKPILAAWMGGTTVKACMPILSKSGVPTHSSPEQAVRAFLHLVTYARNIEALYRTPRDIPIDFNLSRIRLRKKLAPLLQAGDALNEHQAKAFLRAYGIPVTDGRVVHGREDAVSSSEHMGYPVVLKILSPKIPHKTDVGGVALDLRNAREVEDAYDGILRNIRSLGHDGALEGIIVQEMVRIEHGIEIILGARKDPTFGPVIMVGMGGFAADVIQDRQVGLPPLNEQSAIRMLESLRHWPMLQGYRGRPGVAVDRLIEVMIRFSYLIMDYPEIREFDINPILAGAEKVIALDAATILDPKTTSVQRNITYEHMAICPYPEEHIRRITLRRGTSVMFRPVKPEDEPLWHKLIACSSEQSLRQRFRSAFGATTHQMAVEYCAIDYEREIAIVAEIIIGEKQELIGIAHMLADASIENAEYAVLVSDPWQGQGLGGMLLDHCLDLAGRWGIKRVLADTEIGNRAMLKNFRSRGFESEVSYEDGIVYLKKPLRG</sequence>
<dbReference type="AlphaFoldDB" id="A0A450W612"/>
<dbReference type="InterPro" id="IPR016102">
    <property type="entry name" value="Succinyl-CoA_synth-like"/>
</dbReference>
<keyword evidence="2 5" id="KW-0547">Nucleotide-binding</keyword>
<dbReference type="Gene3D" id="3.40.630.30">
    <property type="match status" value="1"/>
</dbReference>
<evidence type="ECO:0000256" key="3">
    <source>
        <dbReference type="ARBA" id="ARBA00022840"/>
    </source>
</evidence>
<organism evidence="8">
    <name type="scientific">Candidatus Kentrum sp. LPFa</name>
    <dbReference type="NCBI Taxonomy" id="2126335"/>
    <lineage>
        <taxon>Bacteria</taxon>
        <taxon>Pseudomonadati</taxon>
        <taxon>Pseudomonadota</taxon>
        <taxon>Gammaproteobacteria</taxon>
        <taxon>Candidatus Kentrum</taxon>
    </lineage>
</organism>
<dbReference type="InterPro" id="IPR036291">
    <property type="entry name" value="NAD(P)-bd_dom_sf"/>
</dbReference>
<dbReference type="InterPro" id="IPR032875">
    <property type="entry name" value="Succ_CoA_lig_flav_dom"/>
</dbReference>
<accession>A0A450W612</accession>
<dbReference type="GO" id="GO:0016747">
    <property type="term" value="F:acyltransferase activity, transferring groups other than amino-acyl groups"/>
    <property type="evidence" value="ECO:0007669"/>
    <property type="project" value="InterPro"/>
</dbReference>